<dbReference type="AlphaFoldDB" id="A0A7D9JHD4"/>
<dbReference type="EMBL" id="CACRXK020015885">
    <property type="protein sequence ID" value="CAB4029015.1"/>
    <property type="molecule type" value="Genomic_DNA"/>
</dbReference>
<sequence>MRLYISGNSTDLASGSPESSSRSVSGTPVALERKLDRTVMEKIEQLENQEGSLDAQTFPAVPKPTSVILPNPQTTASATTADDTARNFEGVPPATYKQNYINDMPSIPGSDALSSLVKQVSSLPSNPANRSGDFNPGTERRPDVPPPAFIDTDSQGSLLPDVNNLNPVINESLSIKIWWPKDRVVFHRVQQLCQLVVTGEWPAKPEKPERLVDQALPAASDVSMSPGGFPAYGDSEMDGGLGPEALIDPVSKAFKVKKHEGLKVTLKKNRKRKKKDGAGVIMDGMVDMDLPPETLVQQAPYQNDSSNSLKMDSSEMAGQLPTPKPRKKRQRRTDKPSKPPAEKKKRGRKSKMEKLMAQAAADAIHAGLSSQPGGDWARANSSGVFMPGEMMNGPQPHDSVLVNDVNMRRASLDNQLSEPSRVPQQTNAETAPPSTTVRTSVLKSTTSADGDIEVPQRRHSSTSPRPDNDPPPLLKSPSIPTNPAVISPTSKTPVRLSPFNNTEFPFGNNPFVNYPNYPNAIGFPHRSTSPGFAAGFAGQAKTSAGSSPTSTSSSGSVGSGAQKTVYESRFPAKSPPATKLSESLGFNGFPSGIQTSTVASYTKLGLEADTEMRAFNSDSDNEPSDSLEASEEEGIPLSPMAS</sequence>
<accession>A0A7D9JHD4</accession>
<gene>
    <name evidence="2" type="ORF">PACLA_8A064709</name>
</gene>
<feature type="region of interest" description="Disordered" evidence="1">
    <location>
        <begin position="537"/>
        <end position="560"/>
    </location>
</feature>
<feature type="region of interest" description="Disordered" evidence="1">
    <location>
        <begin position="117"/>
        <end position="145"/>
    </location>
</feature>
<keyword evidence="3" id="KW-1185">Reference proteome</keyword>
<feature type="compositionally biased region" description="Polar residues" evidence="1">
    <location>
        <begin position="414"/>
        <end position="448"/>
    </location>
</feature>
<feature type="region of interest" description="Disordered" evidence="1">
    <location>
        <begin position="612"/>
        <end position="642"/>
    </location>
</feature>
<dbReference type="Proteomes" id="UP001152795">
    <property type="component" value="Unassembled WGS sequence"/>
</dbReference>
<organism evidence="2 3">
    <name type="scientific">Paramuricea clavata</name>
    <name type="common">Red gorgonian</name>
    <name type="synonym">Violescent sea-whip</name>
    <dbReference type="NCBI Taxonomy" id="317549"/>
    <lineage>
        <taxon>Eukaryota</taxon>
        <taxon>Metazoa</taxon>
        <taxon>Cnidaria</taxon>
        <taxon>Anthozoa</taxon>
        <taxon>Octocorallia</taxon>
        <taxon>Malacalcyonacea</taxon>
        <taxon>Plexauridae</taxon>
        <taxon>Paramuricea</taxon>
    </lineage>
</organism>
<feature type="region of interest" description="Disordered" evidence="1">
    <location>
        <begin position="414"/>
        <end position="494"/>
    </location>
</feature>
<feature type="compositionally biased region" description="Polar residues" evidence="1">
    <location>
        <begin position="117"/>
        <end position="129"/>
    </location>
</feature>
<feature type="compositionally biased region" description="Acidic residues" evidence="1">
    <location>
        <begin position="619"/>
        <end position="634"/>
    </location>
</feature>
<comment type="caution">
    <text evidence="2">The sequence shown here is derived from an EMBL/GenBank/DDBJ whole genome shotgun (WGS) entry which is preliminary data.</text>
</comment>
<proteinExistence type="predicted"/>
<reference evidence="2" key="1">
    <citation type="submission" date="2020-04" db="EMBL/GenBank/DDBJ databases">
        <authorList>
            <person name="Alioto T."/>
            <person name="Alioto T."/>
            <person name="Gomez Garrido J."/>
        </authorList>
    </citation>
    <scope>NUCLEOTIDE SEQUENCE</scope>
    <source>
        <strain evidence="2">A484AB</strain>
    </source>
</reference>
<protein>
    <submittedName>
        <fullName evidence="2">Uncharacterized protein</fullName>
    </submittedName>
</protein>
<feature type="compositionally biased region" description="Low complexity" evidence="1">
    <location>
        <begin position="542"/>
        <end position="560"/>
    </location>
</feature>
<evidence type="ECO:0000313" key="3">
    <source>
        <dbReference type="Proteomes" id="UP001152795"/>
    </source>
</evidence>
<feature type="compositionally biased region" description="Polar residues" evidence="1">
    <location>
        <begin position="1"/>
        <end position="13"/>
    </location>
</feature>
<feature type="region of interest" description="Disordered" evidence="1">
    <location>
        <begin position="1"/>
        <end position="36"/>
    </location>
</feature>
<feature type="region of interest" description="Disordered" evidence="1">
    <location>
        <begin position="303"/>
        <end position="359"/>
    </location>
</feature>
<feature type="compositionally biased region" description="Low complexity" evidence="1">
    <location>
        <begin position="14"/>
        <end position="25"/>
    </location>
</feature>
<evidence type="ECO:0000313" key="2">
    <source>
        <dbReference type="EMBL" id="CAB4029015.1"/>
    </source>
</evidence>
<feature type="compositionally biased region" description="Basic and acidic residues" evidence="1">
    <location>
        <begin position="333"/>
        <end position="342"/>
    </location>
</feature>
<evidence type="ECO:0000256" key="1">
    <source>
        <dbReference type="SAM" id="MobiDB-lite"/>
    </source>
</evidence>
<name>A0A7D9JHD4_PARCT</name>
<feature type="region of interest" description="Disordered" evidence="1">
    <location>
        <begin position="65"/>
        <end position="96"/>
    </location>
</feature>